<accession>A0A5F1ZRX9</accession>
<dbReference type="OrthoDB" id="2080912at2"/>
<name>A0A5F1ZRX9_9LEPT</name>
<evidence type="ECO:0000313" key="1">
    <source>
        <dbReference type="EMBL" id="TGJ98895.1"/>
    </source>
</evidence>
<dbReference type="RefSeq" id="WP_135645855.1">
    <property type="nucleotide sequence ID" value="NZ_RQER01000010.1"/>
</dbReference>
<organism evidence="1 4">
    <name type="scientific">Leptospira langatensis</name>
    <dbReference type="NCBI Taxonomy" id="2484983"/>
    <lineage>
        <taxon>Bacteria</taxon>
        <taxon>Pseudomonadati</taxon>
        <taxon>Spirochaetota</taxon>
        <taxon>Spirochaetia</taxon>
        <taxon>Leptospirales</taxon>
        <taxon>Leptospiraceae</taxon>
        <taxon>Leptospira</taxon>
    </lineage>
</organism>
<dbReference type="Proteomes" id="UP000297946">
    <property type="component" value="Unassembled WGS sequence"/>
</dbReference>
<dbReference type="EMBL" id="RQGC01000007">
    <property type="protein sequence ID" value="TGL40538.1"/>
    <property type="molecule type" value="Genomic_DNA"/>
</dbReference>
<dbReference type="InterPro" id="IPR029086">
    <property type="entry name" value="Imm19"/>
</dbReference>
<evidence type="ECO:0008006" key="5">
    <source>
        <dbReference type="Google" id="ProtNLM"/>
    </source>
</evidence>
<sequence>MRYNALDFKYDNNVFWCYYFSTSFPNAYNKSLNLTIGEIIGAIYGIDLDSKMDWINNFTGYHEGVIEEHDGYLDDPNFVEMRIKKSINLKIEFHPGDTLYFINNFEIGSTGPHWMLYGLTWNELVGLTEGAIDEGILFWLLLPMVGLSSEDDSAEVKKVLQEKIRMFPAIASNAEVFNLIDTIMIGLQIENAFSEIDGVGVVCNHANSFRNLRNDNRLNIIQFNKLLSTAEI</sequence>
<reference evidence="2" key="1">
    <citation type="submission" date="2018-10" db="EMBL/GenBank/DDBJ databases">
        <authorList>
            <person name="Vincent A.T."/>
            <person name="Schiettekatte O."/>
            <person name="Bourhy P."/>
            <person name="Veyrier F.J."/>
            <person name="Picardeau M."/>
        </authorList>
    </citation>
    <scope>NUCLEOTIDE SEQUENCE</scope>
    <source>
        <strain evidence="2">201702690</strain>
    </source>
</reference>
<comment type="caution">
    <text evidence="1">The sequence shown here is derived from an EMBL/GenBank/DDBJ whole genome shotgun (WGS) entry which is preliminary data.</text>
</comment>
<protein>
    <recommendedName>
        <fullName evidence="5">Immunity protein 19</fullName>
    </recommendedName>
</protein>
<dbReference type="EMBL" id="RQER01000010">
    <property type="protein sequence ID" value="TGJ98895.1"/>
    <property type="molecule type" value="Genomic_DNA"/>
</dbReference>
<evidence type="ECO:0000313" key="4">
    <source>
        <dbReference type="Proteomes" id="UP000297946"/>
    </source>
</evidence>
<evidence type="ECO:0000313" key="2">
    <source>
        <dbReference type="EMBL" id="TGL40538.1"/>
    </source>
</evidence>
<dbReference type="AlphaFoldDB" id="A0A5F1ZRX9"/>
<gene>
    <name evidence="1" type="ORF">EHO57_15370</name>
    <name evidence="2" type="ORF">EHQ53_11130</name>
</gene>
<reference evidence="3 4" key="2">
    <citation type="journal article" date="2019" name="PLoS Negl. Trop. Dis.">
        <title>Revisiting the worldwide diversity of Leptospira species in the environment.</title>
        <authorList>
            <person name="Vincent A.T."/>
            <person name="Schiettekatte O."/>
            <person name="Bourhy P."/>
            <person name="Veyrier F.J."/>
            <person name="Picardeau M."/>
        </authorList>
    </citation>
    <scope>NUCLEOTIDE SEQUENCE [LARGE SCALE GENOMIC DNA]</scope>
    <source>
        <strain evidence="3">201702690</strain>
        <strain evidence="1 4">SSW18</strain>
    </source>
</reference>
<dbReference type="Proteomes" id="UP000297273">
    <property type="component" value="Unassembled WGS sequence"/>
</dbReference>
<dbReference type="Pfam" id="PF15563">
    <property type="entry name" value="Imm19"/>
    <property type="match status" value="1"/>
</dbReference>
<keyword evidence="3" id="KW-1185">Reference proteome</keyword>
<evidence type="ECO:0000313" key="3">
    <source>
        <dbReference type="Proteomes" id="UP000297273"/>
    </source>
</evidence>
<proteinExistence type="predicted"/>